<dbReference type="PANTHER" id="PTHR33048">
    <property type="entry name" value="PTH11-LIKE INTEGRAL MEMBRANE PROTEIN (AFU_ORTHOLOGUE AFUA_5G11245)"/>
    <property type="match status" value="1"/>
</dbReference>
<organism evidence="9 10">
    <name type="scientific">Penicillium fimorum</name>
    <dbReference type="NCBI Taxonomy" id="1882269"/>
    <lineage>
        <taxon>Eukaryota</taxon>
        <taxon>Fungi</taxon>
        <taxon>Dikarya</taxon>
        <taxon>Ascomycota</taxon>
        <taxon>Pezizomycotina</taxon>
        <taxon>Eurotiomycetes</taxon>
        <taxon>Eurotiomycetidae</taxon>
        <taxon>Eurotiales</taxon>
        <taxon>Aspergillaceae</taxon>
        <taxon>Penicillium</taxon>
    </lineage>
</organism>
<dbReference type="InterPro" id="IPR049326">
    <property type="entry name" value="Rhodopsin_dom_fungi"/>
</dbReference>
<dbReference type="EMBL" id="JAPWDS010000002">
    <property type="protein sequence ID" value="KAJ5514505.1"/>
    <property type="molecule type" value="Genomic_DNA"/>
</dbReference>
<dbReference type="InterPro" id="IPR052337">
    <property type="entry name" value="SAT4-like"/>
</dbReference>
<evidence type="ECO:0000256" key="3">
    <source>
        <dbReference type="ARBA" id="ARBA00022989"/>
    </source>
</evidence>
<comment type="subcellular location">
    <subcellularLocation>
        <location evidence="1">Membrane</location>
        <topology evidence="1">Multi-pass membrane protein</topology>
    </subcellularLocation>
</comment>
<gene>
    <name evidence="9" type="ORF">N7463_004057</name>
</gene>
<dbReference type="GO" id="GO:0016020">
    <property type="term" value="C:membrane"/>
    <property type="evidence" value="ECO:0007669"/>
    <property type="project" value="UniProtKB-SubCell"/>
</dbReference>
<comment type="similarity">
    <text evidence="5">Belongs to the SAT4 family.</text>
</comment>
<name>A0A9X0CAJ6_9EURO</name>
<dbReference type="PANTHER" id="PTHR33048:SF146">
    <property type="entry name" value="INTEGRAL MEMBRANE PROTEIN"/>
    <property type="match status" value="1"/>
</dbReference>
<evidence type="ECO:0000256" key="6">
    <source>
        <dbReference type="SAM" id="MobiDB-lite"/>
    </source>
</evidence>
<accession>A0A9X0CAJ6</accession>
<evidence type="ECO:0000313" key="10">
    <source>
        <dbReference type="Proteomes" id="UP001149954"/>
    </source>
</evidence>
<feature type="transmembrane region" description="Helical" evidence="7">
    <location>
        <begin position="120"/>
        <end position="138"/>
    </location>
</feature>
<keyword evidence="3 7" id="KW-1133">Transmembrane helix</keyword>
<evidence type="ECO:0000256" key="4">
    <source>
        <dbReference type="ARBA" id="ARBA00023136"/>
    </source>
</evidence>
<evidence type="ECO:0000256" key="1">
    <source>
        <dbReference type="ARBA" id="ARBA00004141"/>
    </source>
</evidence>
<evidence type="ECO:0000313" key="9">
    <source>
        <dbReference type="EMBL" id="KAJ5514505.1"/>
    </source>
</evidence>
<dbReference type="Proteomes" id="UP001149954">
    <property type="component" value="Unassembled WGS sequence"/>
</dbReference>
<feature type="domain" description="Rhodopsin" evidence="8">
    <location>
        <begin position="182"/>
        <end position="262"/>
    </location>
</feature>
<feature type="transmembrane region" description="Helical" evidence="7">
    <location>
        <begin position="63"/>
        <end position="84"/>
    </location>
</feature>
<feature type="transmembrane region" description="Helical" evidence="7">
    <location>
        <begin position="176"/>
        <end position="192"/>
    </location>
</feature>
<keyword evidence="10" id="KW-1185">Reference proteome</keyword>
<proteinExistence type="inferred from homology"/>
<comment type="caution">
    <text evidence="9">The sequence shown here is derived from an EMBL/GenBank/DDBJ whole genome shotgun (WGS) entry which is preliminary data.</text>
</comment>
<feature type="transmembrane region" description="Helical" evidence="7">
    <location>
        <begin position="32"/>
        <end position="51"/>
    </location>
</feature>
<keyword evidence="2 7" id="KW-0812">Transmembrane</keyword>
<reference evidence="9" key="2">
    <citation type="journal article" date="2023" name="IMA Fungus">
        <title>Comparative genomic study of the Penicillium genus elucidates a diverse pangenome and 15 lateral gene transfer events.</title>
        <authorList>
            <person name="Petersen C."/>
            <person name="Sorensen T."/>
            <person name="Nielsen M.R."/>
            <person name="Sondergaard T.E."/>
            <person name="Sorensen J.L."/>
            <person name="Fitzpatrick D.A."/>
            <person name="Frisvad J.C."/>
            <person name="Nielsen K.L."/>
        </authorList>
    </citation>
    <scope>NUCLEOTIDE SEQUENCE</scope>
    <source>
        <strain evidence="9">IBT 29495</strain>
    </source>
</reference>
<dbReference type="AlphaFoldDB" id="A0A9X0CAJ6"/>
<dbReference type="OrthoDB" id="444631at2759"/>
<evidence type="ECO:0000256" key="7">
    <source>
        <dbReference type="SAM" id="Phobius"/>
    </source>
</evidence>
<reference evidence="9" key="1">
    <citation type="submission" date="2022-12" db="EMBL/GenBank/DDBJ databases">
        <authorList>
            <person name="Petersen C."/>
        </authorList>
    </citation>
    <scope>NUCLEOTIDE SEQUENCE</scope>
    <source>
        <strain evidence="9">IBT 29495</strain>
    </source>
</reference>
<evidence type="ECO:0000256" key="2">
    <source>
        <dbReference type="ARBA" id="ARBA00022692"/>
    </source>
</evidence>
<feature type="transmembrane region" description="Helical" evidence="7">
    <location>
        <begin position="150"/>
        <end position="170"/>
    </location>
</feature>
<dbReference type="Pfam" id="PF20684">
    <property type="entry name" value="Fung_rhodopsin"/>
    <property type="match status" value="2"/>
</dbReference>
<evidence type="ECO:0000256" key="5">
    <source>
        <dbReference type="ARBA" id="ARBA00038359"/>
    </source>
</evidence>
<feature type="region of interest" description="Disordered" evidence="6">
    <location>
        <begin position="324"/>
        <end position="356"/>
    </location>
</feature>
<evidence type="ECO:0000259" key="8">
    <source>
        <dbReference type="Pfam" id="PF20684"/>
    </source>
</evidence>
<feature type="domain" description="Rhodopsin" evidence="8">
    <location>
        <begin position="47"/>
        <end position="181"/>
    </location>
</feature>
<protein>
    <recommendedName>
        <fullName evidence="8">Rhodopsin domain-containing protein</fullName>
    </recommendedName>
</protein>
<feature type="transmembrane region" description="Helical" evidence="7">
    <location>
        <begin position="204"/>
        <end position="225"/>
    </location>
</feature>
<sequence>MDLAIHYLSSGWEKRAEATMQTPLISQQGQTIVMWIGVALSFVFIVIRTYVQYRNSKQLFFNDYWIFLAMICHLATAIVFQSAMSPMYEVVYIGAQLKPPTAGFMDRASLYLKLQYAADLLIWTTLWSVKFSLLFFFWRLFDSVNSSMKMFWWIMCGVTASTWMISVVMQEFACDPISNFFILVMLIPFPLLHKLKVNPRKRWILIGLFALPIIPIIFAILRLVMTNPKTHNVDPIKFQLFSMLENTAAIVTSCLPTFRLFIANAHSSTVHNSSRPSRYSRSHHGEYRNFGASSSNKLQAGILFNTLSCASHDTHIAHDRASIGKAVSKDSDEEPLSSHNPTPTHGVLVTREYRVT</sequence>
<keyword evidence="4 7" id="KW-0472">Membrane</keyword>